<dbReference type="EMBL" id="JXTB01000014">
    <property type="protein sequence ID" value="PON77227.1"/>
    <property type="molecule type" value="Genomic_DNA"/>
</dbReference>
<name>A0A2P5DVC4_PARAD</name>
<organism evidence="3 4">
    <name type="scientific">Parasponia andersonii</name>
    <name type="common">Sponia andersonii</name>
    <dbReference type="NCBI Taxonomy" id="3476"/>
    <lineage>
        <taxon>Eukaryota</taxon>
        <taxon>Viridiplantae</taxon>
        <taxon>Streptophyta</taxon>
        <taxon>Embryophyta</taxon>
        <taxon>Tracheophyta</taxon>
        <taxon>Spermatophyta</taxon>
        <taxon>Magnoliopsida</taxon>
        <taxon>eudicotyledons</taxon>
        <taxon>Gunneridae</taxon>
        <taxon>Pentapetalae</taxon>
        <taxon>rosids</taxon>
        <taxon>fabids</taxon>
        <taxon>Rosales</taxon>
        <taxon>Cannabaceae</taxon>
        <taxon>Parasponia</taxon>
    </lineage>
</organism>
<dbReference type="Proteomes" id="UP000237105">
    <property type="component" value="Unassembled WGS sequence"/>
</dbReference>
<evidence type="ECO:0000313" key="4">
    <source>
        <dbReference type="Proteomes" id="UP000237105"/>
    </source>
</evidence>
<evidence type="ECO:0000313" key="3">
    <source>
        <dbReference type="EMBL" id="PON77227.1"/>
    </source>
</evidence>
<feature type="chain" id="PRO_5015147846" evidence="2">
    <location>
        <begin position="18"/>
        <end position="137"/>
    </location>
</feature>
<keyword evidence="4" id="KW-1185">Reference proteome</keyword>
<feature type="non-terminal residue" evidence="3">
    <location>
        <position position="1"/>
    </location>
</feature>
<evidence type="ECO:0000256" key="2">
    <source>
        <dbReference type="SAM" id="SignalP"/>
    </source>
</evidence>
<dbReference type="AlphaFoldDB" id="A0A2P5DVC4"/>
<gene>
    <name evidence="3" type="ORF">PanWU01x14_028460</name>
</gene>
<comment type="caution">
    <text evidence="3">The sequence shown here is derived from an EMBL/GenBank/DDBJ whole genome shotgun (WGS) entry which is preliminary data.</text>
</comment>
<accession>A0A2P5DVC4</accession>
<protein>
    <submittedName>
        <fullName evidence="3">Uncharacterized protein</fullName>
    </submittedName>
</protein>
<evidence type="ECO:0000256" key="1">
    <source>
        <dbReference type="SAM" id="MobiDB-lite"/>
    </source>
</evidence>
<reference evidence="4" key="1">
    <citation type="submission" date="2016-06" db="EMBL/GenBank/DDBJ databases">
        <title>Parallel loss of symbiosis genes in relatives of nitrogen-fixing non-legume Parasponia.</title>
        <authorList>
            <person name="Van Velzen R."/>
            <person name="Holmer R."/>
            <person name="Bu F."/>
            <person name="Rutten L."/>
            <person name="Van Zeijl A."/>
            <person name="Liu W."/>
            <person name="Santuari L."/>
            <person name="Cao Q."/>
            <person name="Sharma T."/>
            <person name="Shen D."/>
            <person name="Roswanjaya Y."/>
            <person name="Wardhani T."/>
            <person name="Kalhor M.S."/>
            <person name="Jansen J."/>
            <person name="Van den Hoogen J."/>
            <person name="Gungor B."/>
            <person name="Hartog M."/>
            <person name="Hontelez J."/>
            <person name="Verver J."/>
            <person name="Yang W.-C."/>
            <person name="Schijlen E."/>
            <person name="Repin R."/>
            <person name="Schilthuizen M."/>
            <person name="Schranz E."/>
            <person name="Heidstra R."/>
            <person name="Miyata K."/>
            <person name="Fedorova E."/>
            <person name="Kohlen W."/>
            <person name="Bisseling T."/>
            <person name="Smit S."/>
            <person name="Geurts R."/>
        </authorList>
    </citation>
    <scope>NUCLEOTIDE SEQUENCE [LARGE SCALE GENOMIC DNA]</scope>
    <source>
        <strain evidence="4">cv. WU1-14</strain>
    </source>
</reference>
<feature type="region of interest" description="Disordered" evidence="1">
    <location>
        <begin position="48"/>
        <end position="72"/>
    </location>
</feature>
<sequence>NILWFLLPSLLKTLTLPVAFRNNGFKSKPRIATRYEFRIRFNEEAALPPRRSDASTGRGPCRLVPSSLRPRGFHRFGQEASGLSAIPSSSPNPPIFCLDGNPSDAAECKQDYDSDGAFCPVSYLQHAYRPGGGLLCL</sequence>
<feature type="signal peptide" evidence="2">
    <location>
        <begin position="1"/>
        <end position="17"/>
    </location>
</feature>
<keyword evidence="2" id="KW-0732">Signal</keyword>
<proteinExistence type="predicted"/>